<sequence>MRPWLRLCEASLDALAGLRSRRDRSTAGRRRALGEAGERRAYFHLRRLGYVIVARQWQAPNLDGEVDLIAWQGETLCFIEVKSRAARDRYAPERLIDGNKRTALRRMARAYVRGLYNDGDPLPDMRADVVTALRLRREWRVQVQADAFSLRSD</sequence>
<dbReference type="InterPro" id="IPR011856">
    <property type="entry name" value="tRNA_endonuc-like_dom_sf"/>
</dbReference>
<dbReference type="PANTHER" id="PTHR34039">
    <property type="entry name" value="UPF0102 PROTEIN YRAN"/>
    <property type="match status" value="1"/>
</dbReference>
<keyword evidence="4" id="KW-1185">Reference proteome</keyword>
<evidence type="ECO:0000256" key="1">
    <source>
        <dbReference type="ARBA" id="ARBA00006738"/>
    </source>
</evidence>
<reference evidence="3 4" key="1">
    <citation type="submission" date="2024-12" db="EMBL/GenBank/DDBJ databases">
        <authorList>
            <person name="Lee Y."/>
        </authorList>
    </citation>
    <scope>NUCLEOTIDE SEQUENCE [LARGE SCALE GENOMIC DNA]</scope>
    <source>
        <strain evidence="3 4">03SUJ4</strain>
    </source>
</reference>
<gene>
    <name evidence="3" type="ORF">ACK2TP_02900</name>
</gene>
<dbReference type="Pfam" id="PF02021">
    <property type="entry name" value="UPF0102"/>
    <property type="match status" value="1"/>
</dbReference>
<comment type="similarity">
    <text evidence="1 2">Belongs to the UPF0102 family.</text>
</comment>
<dbReference type="Proteomes" id="UP001634747">
    <property type="component" value="Unassembled WGS sequence"/>
</dbReference>
<evidence type="ECO:0000313" key="3">
    <source>
        <dbReference type="EMBL" id="MFN2974699.1"/>
    </source>
</evidence>
<dbReference type="HAMAP" id="MF_00048">
    <property type="entry name" value="UPF0102"/>
    <property type="match status" value="1"/>
</dbReference>
<protein>
    <recommendedName>
        <fullName evidence="2">UPF0102 protein ACK2TP_02900</fullName>
    </recommendedName>
</protein>
<dbReference type="SUPFAM" id="SSF52980">
    <property type="entry name" value="Restriction endonuclease-like"/>
    <property type="match status" value="1"/>
</dbReference>
<evidence type="ECO:0000313" key="4">
    <source>
        <dbReference type="Proteomes" id="UP001634747"/>
    </source>
</evidence>
<dbReference type="RefSeq" id="WP_263413743.1">
    <property type="nucleotide sequence ID" value="NZ_BAABBH010000001.1"/>
</dbReference>
<name>A0ABW9KGE4_9BACT</name>
<organism evidence="3 4">
    <name type="scientific">Terriglobus aquaticus</name>
    <dbReference type="NCBI Taxonomy" id="940139"/>
    <lineage>
        <taxon>Bacteria</taxon>
        <taxon>Pseudomonadati</taxon>
        <taxon>Acidobacteriota</taxon>
        <taxon>Terriglobia</taxon>
        <taxon>Terriglobales</taxon>
        <taxon>Acidobacteriaceae</taxon>
        <taxon>Terriglobus</taxon>
    </lineage>
</organism>
<proteinExistence type="inferred from homology"/>
<dbReference type="PANTHER" id="PTHR34039:SF1">
    <property type="entry name" value="UPF0102 PROTEIN YRAN"/>
    <property type="match status" value="1"/>
</dbReference>
<dbReference type="InterPro" id="IPR011335">
    <property type="entry name" value="Restrct_endonuc-II-like"/>
</dbReference>
<dbReference type="Gene3D" id="3.40.1350.10">
    <property type="match status" value="1"/>
</dbReference>
<comment type="caution">
    <text evidence="3">The sequence shown here is derived from an EMBL/GenBank/DDBJ whole genome shotgun (WGS) entry which is preliminary data.</text>
</comment>
<accession>A0ABW9KGE4</accession>
<evidence type="ECO:0000256" key="2">
    <source>
        <dbReference type="HAMAP-Rule" id="MF_00048"/>
    </source>
</evidence>
<dbReference type="InterPro" id="IPR003509">
    <property type="entry name" value="UPF0102_YraN-like"/>
</dbReference>
<dbReference type="EMBL" id="JBJYXY010000001">
    <property type="protein sequence ID" value="MFN2974699.1"/>
    <property type="molecule type" value="Genomic_DNA"/>
</dbReference>